<gene>
    <name evidence="2" type="ordered locus">Dfer_0103</name>
</gene>
<keyword evidence="3" id="KW-1185">Reference proteome</keyword>
<evidence type="ECO:0008006" key="4">
    <source>
        <dbReference type="Google" id="ProtNLM"/>
    </source>
</evidence>
<reference evidence="2 3" key="1">
    <citation type="journal article" date="2009" name="Stand. Genomic Sci.">
        <title>Complete genome sequence of Dyadobacter fermentans type strain (NS114).</title>
        <authorList>
            <person name="Lang E."/>
            <person name="Lapidus A."/>
            <person name="Chertkov O."/>
            <person name="Brettin T."/>
            <person name="Detter J.C."/>
            <person name="Han C."/>
            <person name="Copeland A."/>
            <person name="Glavina Del Rio T."/>
            <person name="Nolan M."/>
            <person name="Chen F."/>
            <person name="Lucas S."/>
            <person name="Tice H."/>
            <person name="Cheng J.F."/>
            <person name="Land M."/>
            <person name="Hauser L."/>
            <person name="Chang Y.J."/>
            <person name="Jeffries C.D."/>
            <person name="Kopitz M."/>
            <person name="Bruce D."/>
            <person name="Goodwin L."/>
            <person name="Pitluck S."/>
            <person name="Ovchinnikova G."/>
            <person name="Pati A."/>
            <person name="Ivanova N."/>
            <person name="Mavrommatis K."/>
            <person name="Chen A."/>
            <person name="Palaniappan K."/>
            <person name="Chain P."/>
            <person name="Bristow J."/>
            <person name="Eisen J.A."/>
            <person name="Markowitz V."/>
            <person name="Hugenholtz P."/>
            <person name="Goker M."/>
            <person name="Rohde M."/>
            <person name="Kyrpides N.C."/>
            <person name="Klenk H.P."/>
        </authorList>
    </citation>
    <scope>NUCLEOTIDE SEQUENCE [LARGE SCALE GENOMIC DNA]</scope>
    <source>
        <strain evidence="3">ATCC 700827 / DSM 18053 / CIP 107007 / KCTC 52180 / NS114</strain>
    </source>
</reference>
<dbReference type="OrthoDB" id="9760788at2"/>
<dbReference type="RefSeq" id="WP_012779722.1">
    <property type="nucleotide sequence ID" value="NC_013037.1"/>
</dbReference>
<protein>
    <recommendedName>
        <fullName evidence="4">PepSY-associated TM helix domain protein</fullName>
    </recommendedName>
</protein>
<keyword evidence="1" id="KW-0812">Transmembrane</keyword>
<dbReference type="eggNOG" id="COG3182">
    <property type="taxonomic scope" value="Bacteria"/>
</dbReference>
<feature type="transmembrane region" description="Helical" evidence="1">
    <location>
        <begin position="14"/>
        <end position="36"/>
    </location>
</feature>
<name>C6VVR8_DYAFD</name>
<dbReference type="Proteomes" id="UP000002011">
    <property type="component" value="Chromosome"/>
</dbReference>
<keyword evidence="1" id="KW-1133">Transmembrane helix</keyword>
<dbReference type="HOGENOM" id="CLU_2616330_0_0_10"/>
<dbReference type="AlphaFoldDB" id="C6VVR8"/>
<sequence>MKTNVKVFLLVHRYLGFALSLLFAIWFLSVFAMMYVRYPIMRQHEKLQHLPPVDLQACKLNLNEVLTVAGVNDTLIGG</sequence>
<evidence type="ECO:0000256" key="1">
    <source>
        <dbReference type="SAM" id="Phobius"/>
    </source>
</evidence>
<organism evidence="2 3">
    <name type="scientific">Dyadobacter fermentans (strain ATCC 700827 / DSM 18053 / CIP 107007 / KCTC 52180 / NS114)</name>
    <dbReference type="NCBI Taxonomy" id="471854"/>
    <lineage>
        <taxon>Bacteria</taxon>
        <taxon>Pseudomonadati</taxon>
        <taxon>Bacteroidota</taxon>
        <taxon>Cytophagia</taxon>
        <taxon>Cytophagales</taxon>
        <taxon>Spirosomataceae</taxon>
        <taxon>Dyadobacter</taxon>
    </lineage>
</organism>
<dbReference type="EMBL" id="CP001619">
    <property type="protein sequence ID" value="ACT91374.1"/>
    <property type="molecule type" value="Genomic_DNA"/>
</dbReference>
<keyword evidence="1" id="KW-0472">Membrane</keyword>
<proteinExistence type="predicted"/>
<dbReference type="KEGG" id="dfe:Dfer_0103"/>
<evidence type="ECO:0000313" key="2">
    <source>
        <dbReference type="EMBL" id="ACT91374.1"/>
    </source>
</evidence>
<evidence type="ECO:0000313" key="3">
    <source>
        <dbReference type="Proteomes" id="UP000002011"/>
    </source>
</evidence>
<accession>C6VVR8</accession>